<dbReference type="SUPFAM" id="SSF53850">
    <property type="entry name" value="Periplasmic binding protein-like II"/>
    <property type="match status" value="1"/>
</dbReference>
<dbReference type="KEGG" id="cai:Caci_5330"/>
<dbReference type="Gene3D" id="3.40.190.10">
    <property type="entry name" value="Periplasmic binding protein-like II"/>
    <property type="match status" value="1"/>
</dbReference>
<proteinExistence type="predicted"/>
<dbReference type="PANTHER" id="PTHR43649">
    <property type="entry name" value="ARABINOSE-BINDING PROTEIN-RELATED"/>
    <property type="match status" value="1"/>
</dbReference>
<dbReference type="OrthoDB" id="3226017at2"/>
<evidence type="ECO:0000313" key="4">
    <source>
        <dbReference type="Proteomes" id="UP000000851"/>
    </source>
</evidence>
<protein>
    <submittedName>
        <fullName evidence="3">Extracellular solute-binding protein family 1</fullName>
    </submittedName>
</protein>
<evidence type="ECO:0000313" key="3">
    <source>
        <dbReference type="EMBL" id="ACU74189.1"/>
    </source>
</evidence>
<evidence type="ECO:0000256" key="2">
    <source>
        <dbReference type="SAM" id="SignalP"/>
    </source>
</evidence>
<dbReference type="Pfam" id="PF13416">
    <property type="entry name" value="SBP_bac_8"/>
    <property type="match status" value="1"/>
</dbReference>
<dbReference type="STRING" id="479433.Caci_5330"/>
<dbReference type="AlphaFoldDB" id="C7Q822"/>
<dbReference type="eggNOG" id="COG1653">
    <property type="taxonomic scope" value="Bacteria"/>
</dbReference>
<name>C7Q822_CATAD</name>
<dbReference type="InterPro" id="IPR050490">
    <property type="entry name" value="Bact_solute-bd_prot1"/>
</dbReference>
<gene>
    <name evidence="3" type="ordered locus">Caci_5330</name>
</gene>
<feature type="signal peptide" evidence="2">
    <location>
        <begin position="1"/>
        <end position="22"/>
    </location>
</feature>
<accession>C7Q822</accession>
<dbReference type="RefSeq" id="WP_015793918.1">
    <property type="nucleotide sequence ID" value="NC_013131.1"/>
</dbReference>
<dbReference type="InParanoid" id="C7Q822"/>
<keyword evidence="2" id="KW-0732">Signal</keyword>
<organism evidence="3 4">
    <name type="scientific">Catenulispora acidiphila (strain DSM 44928 / JCM 14897 / NBRC 102108 / NRRL B-24433 / ID139908)</name>
    <dbReference type="NCBI Taxonomy" id="479433"/>
    <lineage>
        <taxon>Bacteria</taxon>
        <taxon>Bacillati</taxon>
        <taxon>Actinomycetota</taxon>
        <taxon>Actinomycetes</taxon>
        <taxon>Catenulisporales</taxon>
        <taxon>Catenulisporaceae</taxon>
        <taxon>Catenulispora</taxon>
    </lineage>
</organism>
<evidence type="ECO:0000256" key="1">
    <source>
        <dbReference type="SAM" id="MobiDB-lite"/>
    </source>
</evidence>
<keyword evidence="4" id="KW-1185">Reference proteome</keyword>
<dbReference type="InterPro" id="IPR006059">
    <property type="entry name" value="SBP"/>
</dbReference>
<feature type="chain" id="PRO_5039572339" evidence="2">
    <location>
        <begin position="23"/>
        <end position="438"/>
    </location>
</feature>
<sequence length="438" mass="46206" precursor="true">MLRARKRSAAAIALLVSGAMLASGCSSSKSSSSSTKTTTDSGQQITLKVGLFGTFGFKEAGLYDQYMKLHPNIKIVEDSVEDEGQYYTSLQTHLSAGSGLDDIQGIEVGRIADVDQNLSSKFVDLNSLGAASLKSNFYPAKWSAATTSDGKVMALGTDYGPLAICYRTDLFKAAGLPTDSAGVSALWPDWNSYVQTGLKYKAKAPANQAWTDTAGGTFNAIVGQSANQYYDSSGKEIADTNPAVQNAWNIAMQLSTQGLTAKLSQFTPAWNQAFTTGSFATIACPAWMTGYIKSEAGAMTGDWGVAKIPGGTGDWGGSYLAIPKASKHQKEAYDLINWLTNPDQQKTMFTSQGHFPSSQTAAQDPSIASHTDPYFGDSPLGQIYAASAATIPQAVLGAKDGTIKDTFSKAITRVEAQGQAPQASWTKALSDIKAATSG</sequence>
<reference evidence="3 4" key="1">
    <citation type="journal article" date="2009" name="Stand. Genomic Sci.">
        <title>Complete genome sequence of Catenulispora acidiphila type strain (ID 139908).</title>
        <authorList>
            <person name="Copeland A."/>
            <person name="Lapidus A."/>
            <person name="Glavina Del Rio T."/>
            <person name="Nolan M."/>
            <person name="Lucas S."/>
            <person name="Chen F."/>
            <person name="Tice H."/>
            <person name="Cheng J.F."/>
            <person name="Bruce D."/>
            <person name="Goodwin L."/>
            <person name="Pitluck S."/>
            <person name="Mikhailova N."/>
            <person name="Pati A."/>
            <person name="Ivanova N."/>
            <person name="Mavromatis K."/>
            <person name="Chen A."/>
            <person name="Palaniappan K."/>
            <person name="Chain P."/>
            <person name="Land M."/>
            <person name="Hauser L."/>
            <person name="Chang Y.J."/>
            <person name="Jeffries C.D."/>
            <person name="Chertkov O."/>
            <person name="Brettin T."/>
            <person name="Detter J.C."/>
            <person name="Han C."/>
            <person name="Ali Z."/>
            <person name="Tindall B.J."/>
            <person name="Goker M."/>
            <person name="Bristow J."/>
            <person name="Eisen J.A."/>
            <person name="Markowitz V."/>
            <person name="Hugenholtz P."/>
            <person name="Kyrpides N.C."/>
            <person name="Klenk H.P."/>
        </authorList>
    </citation>
    <scope>NUCLEOTIDE SEQUENCE [LARGE SCALE GENOMIC DNA]</scope>
    <source>
        <strain evidence="4">DSM 44928 / JCM 14897 / NBRC 102108 / NRRL B-24433 / ID139908</strain>
    </source>
</reference>
<dbReference type="EMBL" id="CP001700">
    <property type="protein sequence ID" value="ACU74189.1"/>
    <property type="molecule type" value="Genomic_DNA"/>
</dbReference>
<dbReference type="PANTHER" id="PTHR43649:SF32">
    <property type="entry name" value="SUGAR BINDING SECRETED PROTEIN"/>
    <property type="match status" value="1"/>
</dbReference>
<dbReference type="Proteomes" id="UP000000851">
    <property type="component" value="Chromosome"/>
</dbReference>
<dbReference type="HOGENOM" id="CLU_031285_2_3_11"/>
<dbReference type="PROSITE" id="PS51257">
    <property type="entry name" value="PROKAR_LIPOPROTEIN"/>
    <property type="match status" value="1"/>
</dbReference>
<feature type="region of interest" description="Disordered" evidence="1">
    <location>
        <begin position="352"/>
        <end position="372"/>
    </location>
</feature>
<feature type="compositionally biased region" description="Polar residues" evidence="1">
    <location>
        <begin position="352"/>
        <end position="369"/>
    </location>
</feature>